<name>A0AAF0IN47_9EURO</name>
<feature type="compositionally biased region" description="Basic and acidic residues" evidence="1">
    <location>
        <begin position="162"/>
        <end position="177"/>
    </location>
</feature>
<feature type="compositionally biased region" description="Polar residues" evidence="1">
    <location>
        <begin position="326"/>
        <end position="340"/>
    </location>
</feature>
<evidence type="ECO:0000256" key="1">
    <source>
        <dbReference type="SAM" id="MobiDB-lite"/>
    </source>
</evidence>
<feature type="compositionally biased region" description="Basic and acidic residues" evidence="1">
    <location>
        <begin position="519"/>
        <end position="529"/>
    </location>
</feature>
<feature type="region of interest" description="Disordered" evidence="1">
    <location>
        <begin position="27"/>
        <end position="77"/>
    </location>
</feature>
<feature type="region of interest" description="Disordered" evidence="1">
    <location>
        <begin position="415"/>
        <end position="542"/>
    </location>
</feature>
<feature type="compositionally biased region" description="Polar residues" evidence="1">
    <location>
        <begin position="27"/>
        <end position="46"/>
    </location>
</feature>
<protein>
    <submittedName>
        <fullName evidence="2">Uncharacterized protein</fullName>
    </submittedName>
</protein>
<proteinExistence type="predicted"/>
<evidence type="ECO:0000313" key="2">
    <source>
        <dbReference type="EMBL" id="WEW60479.1"/>
    </source>
</evidence>
<accession>A0AAF0IN47</accession>
<feature type="compositionally biased region" description="Polar residues" evidence="1">
    <location>
        <begin position="228"/>
        <end position="242"/>
    </location>
</feature>
<reference evidence="2" key="1">
    <citation type="submission" date="2023-03" db="EMBL/GenBank/DDBJ databases">
        <title>Emydomyces testavorans Genome Sequence.</title>
        <authorList>
            <person name="Hoyer L."/>
        </authorList>
    </citation>
    <scope>NUCLEOTIDE SEQUENCE</scope>
    <source>
        <strain evidence="2">16-2883</strain>
    </source>
</reference>
<feature type="compositionally biased region" description="Low complexity" evidence="1">
    <location>
        <begin position="812"/>
        <end position="823"/>
    </location>
</feature>
<feature type="compositionally biased region" description="Polar residues" evidence="1">
    <location>
        <begin position="675"/>
        <end position="685"/>
    </location>
</feature>
<feature type="compositionally biased region" description="Low complexity" evidence="1">
    <location>
        <begin position="554"/>
        <end position="566"/>
    </location>
</feature>
<gene>
    <name evidence="2" type="ORF">PRK78_005966</name>
</gene>
<feature type="compositionally biased region" description="Polar residues" evidence="1">
    <location>
        <begin position="434"/>
        <end position="445"/>
    </location>
</feature>
<keyword evidence="3" id="KW-1185">Reference proteome</keyword>
<feature type="compositionally biased region" description="Basic residues" evidence="1">
    <location>
        <begin position="848"/>
        <end position="857"/>
    </location>
</feature>
<dbReference type="EMBL" id="CP120630">
    <property type="protein sequence ID" value="WEW60479.1"/>
    <property type="molecule type" value="Genomic_DNA"/>
</dbReference>
<dbReference type="Proteomes" id="UP001219355">
    <property type="component" value="Chromosome 4"/>
</dbReference>
<feature type="compositionally biased region" description="Low complexity" evidence="1">
    <location>
        <begin position="697"/>
        <end position="707"/>
    </location>
</feature>
<evidence type="ECO:0000313" key="3">
    <source>
        <dbReference type="Proteomes" id="UP001219355"/>
    </source>
</evidence>
<organism evidence="2 3">
    <name type="scientific">Emydomyces testavorans</name>
    <dbReference type="NCBI Taxonomy" id="2070801"/>
    <lineage>
        <taxon>Eukaryota</taxon>
        <taxon>Fungi</taxon>
        <taxon>Dikarya</taxon>
        <taxon>Ascomycota</taxon>
        <taxon>Pezizomycotina</taxon>
        <taxon>Eurotiomycetes</taxon>
        <taxon>Eurotiomycetidae</taxon>
        <taxon>Onygenales</taxon>
        <taxon>Nannizziopsiaceae</taxon>
        <taxon>Emydomyces</taxon>
    </lineage>
</organism>
<feature type="compositionally biased region" description="Basic residues" evidence="1">
    <location>
        <begin position="490"/>
        <end position="502"/>
    </location>
</feature>
<feature type="region of interest" description="Disordered" evidence="1">
    <location>
        <begin position="150"/>
        <end position="246"/>
    </location>
</feature>
<feature type="region of interest" description="Disordered" evidence="1">
    <location>
        <begin position="554"/>
        <end position="857"/>
    </location>
</feature>
<dbReference type="AlphaFoldDB" id="A0AAF0IN47"/>
<feature type="compositionally biased region" description="Basic and acidic residues" evidence="1">
    <location>
        <begin position="213"/>
        <end position="227"/>
    </location>
</feature>
<sequence length="857" mass="92133">MADPVFSSMANSDCIYMEIVPYSTDQESLSTYQSDDLSSRSCLTNPKSRKRRSASIEDSDDYQTQTELHPGSNFPKRRRQHFELDIPVTDPLLGPPLHDPELYERIQRLGKTAGSYLDAGAVVVLRYEPFEPRGPTPSVKQFVELAKPVSKEDLGLDETESEEKSQGERKKEREESIPRPPISPLTPKSQRMQRSSDEESARRGVRVLPNEVKPMDNQEIMKAETQKESCQAVQQSGEITAGQTGGKRLPELMALQAEMEGQFSPSISPGQTGGKKLPELLAYQTEMGQSSTPPIAADQRRRRRLQGQSLAGEAGGHKRSSRPSKRTASQENAGNASNADSDFYTGREETPPRPPPSPRLSPTPGLKRVGRGSLLASFPRIANFRRIRTWAGRFTKGPDIRRLHTSVTLFPYPCLTRPGRRDLKLPPRPPLVTDRSSSSAATPQDTRAGFVENILPNRDTPLPSIEEEQGAPPLSQAPQLAGIPPVPRGPPRRRARTRRGPPRGRIIRDGAAPASETQQRQDTKEESRPLIKTPKPAGEVSQLSEVIAAGAARPVAPITPAAPAAAVSEDSAIRRDAPRRRAGTRHGQPPGRKVRQLNIAPTTETSATTAAAPQTATGRNRDQLQAEAIAQDPASILQPAEVTSATEDAERMTSAAKRIVAESKAPEVDQPGKLNLNQSRTQPTTMAAPKKGKGVSKAKAAVTTSASRPVTRSTRAAAAAGFPAETVLKREGNQPPAAQASGPPPQGESADTTVKKGRRESAAPKGKAKARARAPAAKTTAKKGQGATASVTVKTEEVEELDENEGKEVEAGKAAPVSKAAVSKAKKGAEGTSKAPRKSTAKGSGKTSRPKKGDKKK</sequence>
<feature type="region of interest" description="Disordered" evidence="1">
    <location>
        <begin position="260"/>
        <end position="371"/>
    </location>
</feature>
<feature type="compositionally biased region" description="Low complexity" evidence="1">
    <location>
        <begin position="600"/>
        <end position="617"/>
    </location>
</feature>
<feature type="compositionally biased region" description="Pro residues" evidence="1">
    <location>
        <begin position="352"/>
        <end position="361"/>
    </location>
</feature>
<feature type="compositionally biased region" description="Low complexity" evidence="1">
    <location>
        <begin position="773"/>
        <end position="789"/>
    </location>
</feature>